<proteinExistence type="predicted"/>
<dbReference type="PATRIC" id="fig|588858.6.peg.1417"/>
<organism evidence="2 3">
    <name type="scientific">Salmonella typhimurium (strain 14028s / SGSC 2262)</name>
    <dbReference type="NCBI Taxonomy" id="588858"/>
    <lineage>
        <taxon>Bacteria</taxon>
        <taxon>Pseudomonadati</taxon>
        <taxon>Pseudomonadota</taxon>
        <taxon>Gammaproteobacteria</taxon>
        <taxon>Enterobacterales</taxon>
        <taxon>Enterobacteriaceae</taxon>
        <taxon>Salmonella</taxon>
    </lineage>
</organism>
<evidence type="ECO:0000313" key="3">
    <source>
        <dbReference type="Proteomes" id="UP000002695"/>
    </source>
</evidence>
<name>A0A0F6B0B2_SALT1</name>
<gene>
    <name evidence="2" type="ordered locus">STM14_1452</name>
</gene>
<evidence type="ECO:0000313" key="2">
    <source>
        <dbReference type="EMBL" id="ACY87938.1"/>
    </source>
</evidence>
<dbReference type="EMBL" id="CP001363">
    <property type="protein sequence ID" value="ACY87938.1"/>
    <property type="molecule type" value="Genomic_DNA"/>
</dbReference>
<keyword evidence="1" id="KW-0812">Transmembrane</keyword>
<dbReference type="AlphaFoldDB" id="A0A0F6B0B2"/>
<protein>
    <submittedName>
        <fullName evidence="2">Bacteriophage protein</fullName>
    </submittedName>
</protein>
<dbReference type="HOGENOM" id="CLU_217656_0_0_6"/>
<dbReference type="KEGG" id="seo:STM14_1452"/>
<evidence type="ECO:0000256" key="1">
    <source>
        <dbReference type="SAM" id="Phobius"/>
    </source>
</evidence>
<dbReference type="Proteomes" id="UP000002695">
    <property type="component" value="Chromosome"/>
</dbReference>
<reference evidence="2 3" key="1">
    <citation type="journal article" date="2010" name="J. Bacteriol.">
        <title>Short-term signatures of evolutionary change in the Salmonella enterica serovar typhimurium 14028 genome.</title>
        <authorList>
            <person name="Jarvik T."/>
            <person name="Smillie C."/>
            <person name="Groisman E.A."/>
            <person name="Ochman H."/>
        </authorList>
    </citation>
    <scope>NUCLEOTIDE SEQUENCE [LARGE SCALE GENOMIC DNA]</scope>
    <source>
        <strain evidence="3">14028s / SGSC 2262</strain>
    </source>
</reference>
<keyword evidence="1" id="KW-1133">Transmembrane helix</keyword>
<feature type="transmembrane region" description="Helical" evidence="1">
    <location>
        <begin position="21"/>
        <end position="40"/>
    </location>
</feature>
<accession>A0A0F6B0B2</accession>
<keyword evidence="3" id="KW-1185">Reference proteome</keyword>
<keyword evidence="1" id="KW-0472">Membrane</keyword>
<sequence>MIDISKLIRELRLMIEQLPNWKFILIWLVLFVAAIGYLVGQIRWW</sequence>